<dbReference type="Proteomes" id="UP000426246">
    <property type="component" value="Chromosome"/>
</dbReference>
<dbReference type="PANTHER" id="PTHR34512">
    <property type="entry name" value="CELL SURFACE PROTEIN"/>
    <property type="match status" value="1"/>
</dbReference>
<dbReference type="PROSITE" id="PS51257">
    <property type="entry name" value="PROKAR_LIPOPROTEIN"/>
    <property type="match status" value="1"/>
</dbReference>
<evidence type="ECO:0000313" key="3">
    <source>
        <dbReference type="Proteomes" id="UP000426246"/>
    </source>
</evidence>
<dbReference type="KEGG" id="ppsc:EHS13_34550"/>
<dbReference type="InterPro" id="IPR015943">
    <property type="entry name" value="WD40/YVTN_repeat-like_dom_sf"/>
</dbReference>
<dbReference type="AlphaFoldDB" id="A0A6B8RV32"/>
<sequence>MSKEETLMLKLLSLLIVFTLVILTGCEAKQTDLLPLATPMPTSGKLAPELIITASASIANLNSKIDDIEIASEALQRKISFNVYLPPGYDAGKQYPVLYSMYGYGGTRNYIFGSMGLDQVTDRLIKAGSINPLIIVSPDYGNSFGVNTKPGQGVNPGSVDEGSYEDYLIKELIPYVDSHYSTAPAKESRYIGGFSMGGYAALFLGFSHPELFSKIGGHSASIWDYSVNDEYAGQRDWLYPTEALRNLRDPFRLADTRSLGSVQVYLDAGESDGLAVVDEKLYNLLKAKQIPAEWHTSPGGHATSYWSSHFEDYLNFYSGKTKIPATHQEIWKFQTDGRISSTPLVYNDSLIFGSDDHKLYSVNESSGQAQWSFEADSSIRSNPQSSGDLIIFQSNAGTVYAVNATSGKRKWSFATTVQQGEQDQWDYYDSSASIDKDTVYIGSADHNVYALNALSGTEIWHYKASGAVKSTPVYDDNSVYFGDWEGSLYALDKKTGVKQWTFATEPNGRHKAIQSTPALHDGVIYLAGRNFKLYAILASSGKQLWELTTPAWVASPIYVNGVIYVGNSNGNFVEAVDAKSGISIWKFFTKGNVLSAPLFDKDQLIFGSGYAYEGTQNEDYLYTIDAASGQLTWKISTDKIHSAAAINHDVIYYTGFDQALHAIK</sequence>
<dbReference type="Pfam" id="PF00756">
    <property type="entry name" value="Esterase"/>
    <property type="match status" value="1"/>
</dbReference>
<protein>
    <recommendedName>
        <fullName evidence="1">Pyrrolo-quinoline quinone repeat domain-containing protein</fullName>
    </recommendedName>
</protein>
<dbReference type="EMBL" id="CP034235">
    <property type="protein sequence ID" value="QGQ99624.1"/>
    <property type="molecule type" value="Genomic_DNA"/>
</dbReference>
<dbReference type="SMART" id="SM00564">
    <property type="entry name" value="PQQ"/>
    <property type="match status" value="7"/>
</dbReference>
<proteinExistence type="predicted"/>
<keyword evidence="3" id="KW-1185">Reference proteome</keyword>
<organism evidence="2 3">
    <name type="scientific">Paenibacillus psychroresistens</name>
    <dbReference type="NCBI Taxonomy" id="1778678"/>
    <lineage>
        <taxon>Bacteria</taxon>
        <taxon>Bacillati</taxon>
        <taxon>Bacillota</taxon>
        <taxon>Bacilli</taxon>
        <taxon>Bacillales</taxon>
        <taxon>Paenibacillaceae</taxon>
        <taxon>Paenibacillus</taxon>
    </lineage>
</organism>
<dbReference type="InterPro" id="IPR002372">
    <property type="entry name" value="PQQ_rpt_dom"/>
</dbReference>
<dbReference type="PANTHER" id="PTHR34512:SF30">
    <property type="entry name" value="OUTER MEMBRANE PROTEIN ASSEMBLY FACTOR BAMB"/>
    <property type="match status" value="1"/>
</dbReference>
<dbReference type="Gene3D" id="2.40.10.480">
    <property type="match status" value="1"/>
</dbReference>
<evidence type="ECO:0000313" key="2">
    <source>
        <dbReference type="EMBL" id="QGQ99624.1"/>
    </source>
</evidence>
<dbReference type="InterPro" id="IPR000801">
    <property type="entry name" value="Esterase-like"/>
</dbReference>
<accession>A0A6B8RV32</accession>
<gene>
    <name evidence="2" type="ORF">EHS13_34550</name>
</gene>
<dbReference type="SUPFAM" id="SSF50998">
    <property type="entry name" value="Quinoprotein alcohol dehydrogenase-like"/>
    <property type="match status" value="2"/>
</dbReference>
<feature type="domain" description="Pyrrolo-quinoline quinone repeat" evidence="1">
    <location>
        <begin position="326"/>
        <end position="416"/>
    </location>
</feature>
<dbReference type="Gene3D" id="2.130.10.10">
    <property type="entry name" value="YVTN repeat-like/Quinoprotein amine dehydrogenase"/>
    <property type="match status" value="2"/>
</dbReference>
<dbReference type="InterPro" id="IPR011047">
    <property type="entry name" value="Quinoprotein_ADH-like_sf"/>
</dbReference>
<dbReference type="SUPFAM" id="SSF53474">
    <property type="entry name" value="alpha/beta-Hydrolases"/>
    <property type="match status" value="1"/>
</dbReference>
<dbReference type="Gene3D" id="3.40.50.1820">
    <property type="entry name" value="alpha/beta hydrolase"/>
    <property type="match status" value="1"/>
</dbReference>
<dbReference type="Pfam" id="PF13360">
    <property type="entry name" value="PQQ_2"/>
    <property type="match status" value="2"/>
</dbReference>
<evidence type="ECO:0000259" key="1">
    <source>
        <dbReference type="Pfam" id="PF13360"/>
    </source>
</evidence>
<feature type="domain" description="Pyrrolo-quinoline quinone repeat" evidence="1">
    <location>
        <begin position="432"/>
        <end position="549"/>
    </location>
</feature>
<name>A0A6B8RV32_9BACL</name>
<dbReference type="InterPro" id="IPR029058">
    <property type="entry name" value="AB_hydrolase_fold"/>
</dbReference>
<dbReference type="InterPro" id="IPR018391">
    <property type="entry name" value="PQQ_b-propeller_rpt"/>
</dbReference>
<reference evidence="3" key="1">
    <citation type="submission" date="2018-11" db="EMBL/GenBank/DDBJ databases">
        <title>Complete genome sequence of Paenibacillus sp. ML311-T8.</title>
        <authorList>
            <person name="Nam Y.-D."/>
            <person name="Kang J."/>
            <person name="Chung W.-H."/>
            <person name="Park Y.S."/>
        </authorList>
    </citation>
    <scope>NUCLEOTIDE SEQUENCE [LARGE SCALE GENOMIC DNA]</scope>
    <source>
        <strain evidence="3">ML311-T8</strain>
    </source>
</reference>